<dbReference type="Gene3D" id="1.10.150.240">
    <property type="entry name" value="Putative phosphatase, domain 2"/>
    <property type="match status" value="1"/>
</dbReference>
<dbReference type="OrthoDB" id="9802350at2"/>
<organism evidence="1 2">
    <name type="scientific">Spirosoma oryzae</name>
    <dbReference type="NCBI Taxonomy" id="1469603"/>
    <lineage>
        <taxon>Bacteria</taxon>
        <taxon>Pseudomonadati</taxon>
        <taxon>Bacteroidota</taxon>
        <taxon>Cytophagia</taxon>
        <taxon>Cytophagales</taxon>
        <taxon>Cytophagaceae</taxon>
        <taxon>Spirosoma</taxon>
    </lineage>
</organism>
<proteinExistence type="predicted"/>
<dbReference type="NCBIfam" id="TIGR01549">
    <property type="entry name" value="HAD-SF-IA-v1"/>
    <property type="match status" value="1"/>
</dbReference>
<dbReference type="GO" id="GO:0008253">
    <property type="term" value="F:5'-nucleotidase activity"/>
    <property type="evidence" value="ECO:0007669"/>
    <property type="project" value="InterPro"/>
</dbReference>
<evidence type="ECO:0000313" key="2">
    <source>
        <dbReference type="Proteomes" id="UP000238375"/>
    </source>
</evidence>
<dbReference type="InterPro" id="IPR006439">
    <property type="entry name" value="HAD-SF_hydro_IA"/>
</dbReference>
<keyword evidence="1" id="KW-0378">Hydrolase</keyword>
<dbReference type="Gene3D" id="3.40.50.1000">
    <property type="entry name" value="HAD superfamily/HAD-like"/>
    <property type="match status" value="1"/>
</dbReference>
<dbReference type="SFLD" id="SFLDG01129">
    <property type="entry name" value="C1.5:_HAD__Beta-PGM__Phosphata"/>
    <property type="match status" value="1"/>
</dbReference>
<keyword evidence="2" id="KW-1185">Reference proteome</keyword>
<dbReference type="InterPro" id="IPR023198">
    <property type="entry name" value="PGP-like_dom2"/>
</dbReference>
<dbReference type="RefSeq" id="WP_106138686.1">
    <property type="nucleotide sequence ID" value="NZ_PVTE01000012.1"/>
</dbReference>
<protein>
    <submittedName>
        <fullName evidence="1">Putative hydrolase of the HAD superfamily</fullName>
    </submittedName>
</protein>
<dbReference type="SFLD" id="SFLDS00003">
    <property type="entry name" value="Haloacid_Dehalogenase"/>
    <property type="match status" value="1"/>
</dbReference>
<comment type="caution">
    <text evidence="1">The sequence shown here is derived from an EMBL/GenBank/DDBJ whole genome shotgun (WGS) entry which is preliminary data.</text>
</comment>
<dbReference type="InterPro" id="IPR023214">
    <property type="entry name" value="HAD_sf"/>
</dbReference>
<dbReference type="InterPro" id="IPR052550">
    <property type="entry name" value="Pyrimidine_5'-ntase_YjjG"/>
</dbReference>
<accession>A0A2T0SSU3</accession>
<dbReference type="PRINTS" id="PR00413">
    <property type="entry name" value="HADHALOGNASE"/>
</dbReference>
<dbReference type="Pfam" id="PF00702">
    <property type="entry name" value="Hydrolase"/>
    <property type="match status" value="1"/>
</dbReference>
<dbReference type="PANTHER" id="PTHR47478:SF1">
    <property type="entry name" value="PYRIMIDINE 5'-NUCLEOTIDASE YJJG"/>
    <property type="match status" value="1"/>
</dbReference>
<dbReference type="InterPro" id="IPR036412">
    <property type="entry name" value="HAD-like_sf"/>
</dbReference>
<dbReference type="InterPro" id="IPR011951">
    <property type="entry name" value="HAD-SF_hydro_IA_YjjG/PynA"/>
</dbReference>
<dbReference type="AlphaFoldDB" id="A0A2T0SSU3"/>
<dbReference type="EMBL" id="PVTE01000012">
    <property type="protein sequence ID" value="PRY36484.1"/>
    <property type="molecule type" value="Genomic_DNA"/>
</dbReference>
<name>A0A2T0SSU3_9BACT</name>
<sequence>MPAPYKHLFFDLDHTLWDFDRNSAESIAELYDTFALAELGVSSVDTFSSHFIRINKQLWADYDKNLITHGYIRENRFPMVFQAMGVDCGDIHTAMNDEYLQLLPRKKHLLESAQDVLDYLQHRYQLHIITNGFADIQAIKLESAGITHYFEHIVTNGVVNAKKPDPAIFRYALDISGASASESLMIGDNYEADILGGKRAGLDTLFYDQIGTPVNELPTYTIRHWRELMAIL</sequence>
<evidence type="ECO:0000313" key="1">
    <source>
        <dbReference type="EMBL" id="PRY36484.1"/>
    </source>
</evidence>
<dbReference type="Proteomes" id="UP000238375">
    <property type="component" value="Unassembled WGS sequence"/>
</dbReference>
<reference evidence="1 2" key="1">
    <citation type="submission" date="2018-03" db="EMBL/GenBank/DDBJ databases">
        <title>Genomic Encyclopedia of Archaeal and Bacterial Type Strains, Phase II (KMG-II): from individual species to whole genera.</title>
        <authorList>
            <person name="Goeker M."/>
        </authorList>
    </citation>
    <scope>NUCLEOTIDE SEQUENCE [LARGE SCALE GENOMIC DNA]</scope>
    <source>
        <strain evidence="1 2">DSM 28354</strain>
    </source>
</reference>
<dbReference type="NCBIfam" id="TIGR02254">
    <property type="entry name" value="YjjG_YfnB"/>
    <property type="match status" value="1"/>
</dbReference>
<dbReference type="PANTHER" id="PTHR47478">
    <property type="match status" value="1"/>
</dbReference>
<dbReference type="SUPFAM" id="SSF56784">
    <property type="entry name" value="HAD-like"/>
    <property type="match status" value="1"/>
</dbReference>
<gene>
    <name evidence="1" type="ORF">CLV58_11274</name>
</gene>